<dbReference type="Proteomes" id="UP001595711">
    <property type="component" value="Unassembled WGS sequence"/>
</dbReference>
<dbReference type="RefSeq" id="WP_379728980.1">
    <property type="nucleotide sequence ID" value="NZ_JBHRYJ010000004.1"/>
</dbReference>
<accession>A0ABV7VKE3</accession>
<evidence type="ECO:0000256" key="2">
    <source>
        <dbReference type="ARBA" id="ARBA00005811"/>
    </source>
</evidence>
<dbReference type="PANTHER" id="PTHR30558:SF7">
    <property type="entry name" value="TOL-PAL SYSTEM PROTEIN TOLR"/>
    <property type="match status" value="1"/>
</dbReference>
<dbReference type="PANTHER" id="PTHR30558">
    <property type="entry name" value="EXBD MEMBRANE COMPONENT OF PMF-DRIVEN MACROMOLECULE IMPORT SYSTEM"/>
    <property type="match status" value="1"/>
</dbReference>
<evidence type="ECO:0000256" key="1">
    <source>
        <dbReference type="ARBA" id="ARBA00004162"/>
    </source>
</evidence>
<proteinExistence type="inferred from homology"/>
<keyword evidence="4 7" id="KW-0812">Transmembrane</keyword>
<protein>
    <submittedName>
        <fullName evidence="9">ExbD/TolR family protein</fullName>
    </submittedName>
</protein>
<evidence type="ECO:0000256" key="8">
    <source>
        <dbReference type="SAM" id="Phobius"/>
    </source>
</evidence>
<dbReference type="Gene3D" id="3.30.420.270">
    <property type="match status" value="1"/>
</dbReference>
<dbReference type="EMBL" id="JBHRYJ010000004">
    <property type="protein sequence ID" value="MFC3677438.1"/>
    <property type="molecule type" value="Genomic_DNA"/>
</dbReference>
<dbReference type="Pfam" id="PF02472">
    <property type="entry name" value="ExbD"/>
    <property type="match status" value="1"/>
</dbReference>
<comment type="caution">
    <text evidence="9">The sequence shown here is derived from an EMBL/GenBank/DDBJ whole genome shotgun (WGS) entry which is preliminary data.</text>
</comment>
<evidence type="ECO:0000256" key="4">
    <source>
        <dbReference type="ARBA" id="ARBA00022692"/>
    </source>
</evidence>
<keyword evidence="6 8" id="KW-0472">Membrane</keyword>
<sequence length="163" mass="17110">MGMSSAGGGHDFDSDDFGSYRPLSDINVTPLVDVMLVLLIIFMVAAPLMMVGVPLQLPKTTAAKVTPPKEPLVVSIDRDGRLFIRKEPVEEGEIVARLAGIKAKEPNAVVYVRGDKALEYGRVMQVMGLVGEAGFGKVSLVAEGANTQPVQPPVAAGPIAAGK</sequence>
<keyword evidence="3" id="KW-1003">Cell membrane</keyword>
<gene>
    <name evidence="9" type="ORF">ACFOOQ_17930</name>
</gene>
<comment type="subcellular location">
    <subcellularLocation>
        <location evidence="1">Cell membrane</location>
        <topology evidence="1">Single-pass membrane protein</topology>
    </subcellularLocation>
    <subcellularLocation>
        <location evidence="7">Cell membrane</location>
        <topology evidence="7">Single-pass type II membrane protein</topology>
    </subcellularLocation>
</comment>
<evidence type="ECO:0000256" key="7">
    <source>
        <dbReference type="RuleBase" id="RU003879"/>
    </source>
</evidence>
<reference evidence="10" key="1">
    <citation type="journal article" date="2019" name="Int. J. Syst. Evol. Microbiol.">
        <title>The Global Catalogue of Microorganisms (GCM) 10K type strain sequencing project: providing services to taxonomists for standard genome sequencing and annotation.</title>
        <authorList>
            <consortium name="The Broad Institute Genomics Platform"/>
            <consortium name="The Broad Institute Genome Sequencing Center for Infectious Disease"/>
            <person name="Wu L."/>
            <person name="Ma J."/>
        </authorList>
    </citation>
    <scope>NUCLEOTIDE SEQUENCE [LARGE SCALE GENOMIC DNA]</scope>
    <source>
        <strain evidence="10">KCTC 42182</strain>
    </source>
</reference>
<evidence type="ECO:0000313" key="9">
    <source>
        <dbReference type="EMBL" id="MFC3677438.1"/>
    </source>
</evidence>
<name>A0ABV7VKE3_9PROT</name>
<keyword evidence="7" id="KW-0813">Transport</keyword>
<keyword evidence="7" id="KW-0653">Protein transport</keyword>
<evidence type="ECO:0000256" key="6">
    <source>
        <dbReference type="ARBA" id="ARBA00023136"/>
    </source>
</evidence>
<dbReference type="InterPro" id="IPR003400">
    <property type="entry name" value="ExbD"/>
</dbReference>
<keyword evidence="5 8" id="KW-1133">Transmembrane helix</keyword>
<evidence type="ECO:0000256" key="3">
    <source>
        <dbReference type="ARBA" id="ARBA00022475"/>
    </source>
</evidence>
<organism evidence="9 10">
    <name type="scientific">Ferrovibrio xuzhouensis</name>
    <dbReference type="NCBI Taxonomy" id="1576914"/>
    <lineage>
        <taxon>Bacteria</taxon>
        <taxon>Pseudomonadati</taxon>
        <taxon>Pseudomonadota</taxon>
        <taxon>Alphaproteobacteria</taxon>
        <taxon>Rhodospirillales</taxon>
        <taxon>Rhodospirillaceae</taxon>
        <taxon>Ferrovibrio</taxon>
    </lineage>
</organism>
<evidence type="ECO:0000313" key="10">
    <source>
        <dbReference type="Proteomes" id="UP001595711"/>
    </source>
</evidence>
<evidence type="ECO:0000256" key="5">
    <source>
        <dbReference type="ARBA" id="ARBA00022989"/>
    </source>
</evidence>
<feature type="transmembrane region" description="Helical" evidence="8">
    <location>
        <begin position="34"/>
        <end position="55"/>
    </location>
</feature>
<comment type="similarity">
    <text evidence="2 7">Belongs to the ExbD/TolR family.</text>
</comment>
<keyword evidence="10" id="KW-1185">Reference proteome</keyword>